<evidence type="ECO:0000313" key="2">
    <source>
        <dbReference type="EMBL" id="MPM36745.1"/>
    </source>
</evidence>
<dbReference type="SUPFAM" id="SSF158499">
    <property type="entry name" value="DnaD domain-like"/>
    <property type="match status" value="1"/>
</dbReference>
<sequence>MIIRFSLDAARRLFTPVDNRFILDFLPDASDVCIRVYLYGLMLCTSGAAAEMDLGDALGLSETAVKEAYIYWQNQGLVHIRGEEPLIVEYLDLEPTKEGGVIPGKYASLVTALNTLIAPRQFDFRELVHVYDWIEVYGLDEETVLELVSHCMSIKNRRVTVNYIDSVARTWSEEGIKTREKARAYIEGYELKKHGATLILKQWNKQRKPTLDEMSLYEKWVGEWGFTQEAILASLPKLTVTGSPNFIYLDELLDSLRREGQTSAPEIAKADAKAAEETAFARLVFERAGKIEPATRTQKAQISMYLNELKLPRELMLFGAEQCRGANEPFGMMKKLWSEWHEKKITTIERARKSLEEKSVSHKTRSVKHQYPQHDLSDEQLEHLLVDLDRDIE</sequence>
<dbReference type="EMBL" id="VSSQ01007706">
    <property type="protein sequence ID" value="MPM36745.1"/>
    <property type="molecule type" value="Genomic_DNA"/>
</dbReference>
<accession>A0A644Z785</accession>
<dbReference type="AlphaFoldDB" id="A0A644Z785"/>
<comment type="caution">
    <text evidence="2">The sequence shown here is derived from an EMBL/GenBank/DDBJ whole genome shotgun (WGS) entry which is preliminary data.</text>
</comment>
<reference evidence="2" key="1">
    <citation type="submission" date="2019-08" db="EMBL/GenBank/DDBJ databases">
        <authorList>
            <person name="Kucharzyk K."/>
            <person name="Murdoch R.W."/>
            <person name="Higgins S."/>
            <person name="Loffler F."/>
        </authorList>
    </citation>
    <scope>NUCLEOTIDE SEQUENCE</scope>
</reference>
<name>A0A644Z785_9ZZZZ</name>
<dbReference type="InterPro" id="IPR034829">
    <property type="entry name" value="DnaD-like_sf"/>
</dbReference>
<dbReference type="Gene3D" id="1.10.10.630">
    <property type="entry name" value="DnaD domain-like"/>
    <property type="match status" value="1"/>
</dbReference>
<protein>
    <recommendedName>
        <fullName evidence="1">DnaB/C C-terminal domain-containing protein</fullName>
    </recommendedName>
</protein>
<feature type="domain" description="DnaB/C C-terminal" evidence="1">
    <location>
        <begin position="129"/>
        <end position="186"/>
    </location>
</feature>
<gene>
    <name evidence="2" type="ORF">SDC9_83347</name>
</gene>
<feature type="domain" description="DnaB/C C-terminal" evidence="1">
    <location>
        <begin position="293"/>
        <end position="354"/>
    </location>
</feature>
<proteinExistence type="predicted"/>
<organism evidence="2">
    <name type="scientific">bioreactor metagenome</name>
    <dbReference type="NCBI Taxonomy" id="1076179"/>
    <lineage>
        <taxon>unclassified sequences</taxon>
        <taxon>metagenomes</taxon>
        <taxon>ecological metagenomes</taxon>
    </lineage>
</organism>
<dbReference type="InterPro" id="IPR006343">
    <property type="entry name" value="DnaB/C_C"/>
</dbReference>
<dbReference type="Pfam" id="PF07261">
    <property type="entry name" value="DnaB_2"/>
    <property type="match status" value="2"/>
</dbReference>
<evidence type="ECO:0000259" key="1">
    <source>
        <dbReference type="Pfam" id="PF07261"/>
    </source>
</evidence>